<dbReference type="InterPro" id="IPR025257">
    <property type="entry name" value="MINDY-3/4_CD"/>
</dbReference>
<reference evidence="4" key="1">
    <citation type="submission" date="2021-11" db="EMBL/GenBank/DDBJ databases">
        <authorList>
            <person name="Schell T."/>
        </authorList>
    </citation>
    <scope>NUCLEOTIDE SEQUENCE</scope>
    <source>
        <strain evidence="4">M5</strain>
    </source>
</reference>
<comment type="similarity">
    <text evidence="1 2">Belongs to the MINDY deubiquitinase family. FAM188 subfamily.</text>
</comment>
<dbReference type="GO" id="GO:1990380">
    <property type="term" value="F:K48-linked deubiquitinase activity"/>
    <property type="evidence" value="ECO:0007669"/>
    <property type="project" value="UniProtKB-UniRule"/>
</dbReference>
<keyword evidence="2" id="KW-0645">Protease</keyword>
<dbReference type="Proteomes" id="UP000789390">
    <property type="component" value="Unassembled WGS sequence"/>
</dbReference>
<proteinExistence type="inferred from homology"/>
<dbReference type="OrthoDB" id="10263628at2759"/>
<keyword evidence="5" id="KW-1185">Reference proteome</keyword>
<dbReference type="GO" id="GO:0071108">
    <property type="term" value="P:protein K48-linked deubiquitination"/>
    <property type="evidence" value="ECO:0007669"/>
    <property type="project" value="InterPro"/>
</dbReference>
<keyword evidence="2" id="KW-0378">Hydrolase</keyword>
<dbReference type="AlphaFoldDB" id="A0A8J2S092"/>
<evidence type="ECO:0000313" key="4">
    <source>
        <dbReference type="EMBL" id="CAH0106704.1"/>
    </source>
</evidence>
<dbReference type="PANTHER" id="PTHR12473:SF8">
    <property type="entry name" value="UBIQUITIN CARBOXYL-TERMINAL HYDROLASE MINDY-4-RELATED"/>
    <property type="match status" value="1"/>
</dbReference>
<dbReference type="EMBL" id="CAKKLH010000227">
    <property type="protein sequence ID" value="CAH0106704.1"/>
    <property type="molecule type" value="Genomic_DNA"/>
</dbReference>
<keyword evidence="2" id="KW-0833">Ubl conjugation pathway</keyword>
<comment type="function">
    <text evidence="2">Hydrolase that can remove 'Lys-48'-linked conjugated ubiquitin from proteins.</text>
</comment>
<sequence>MSLKLTGIAGRTVDSRERPPRTLSLVLPANFQGRSITEDVAVALRQVVFGQCPASVRTEFFAQGPGLVFREHGQPLAYGLSITNPSTPPMMRAILMTIQAQILRLLLFDSAILKLPKTCNPLMPTTITIQQEALAYAIANIIWKTGNGQSAILCLPQPNAVYVVGSPQFNEDGLTEKLQLCQMNRIEELHQTIRRNIHVFQEDPGPAVMLILYSAILTRGIKQVTEDMGKPSGGDGVLTPMKSLMNITGNIVFGPISLFLLGRASPFLHNGVQYQDDGDSRTEETGVLIRSPIGLLLWMGNEAKTAAYNLGSRYKTPVVPIWVVVASDLSGVLFGEDKGLLRDHQAENRFQLHYHTSTFHQQNPAILKINNRGRDDSMVDAPIPPLERLIRTKWDDARLDWGGVEPFM</sequence>
<evidence type="ECO:0000313" key="5">
    <source>
        <dbReference type="Proteomes" id="UP000789390"/>
    </source>
</evidence>
<accession>A0A8J2S092</accession>
<dbReference type="EC" id="3.4.19.12" evidence="2"/>
<evidence type="ECO:0000259" key="3">
    <source>
        <dbReference type="SMART" id="SM01174"/>
    </source>
</evidence>
<dbReference type="GO" id="GO:0006508">
    <property type="term" value="P:proteolysis"/>
    <property type="evidence" value="ECO:0007669"/>
    <property type="project" value="UniProtKB-KW"/>
</dbReference>
<gene>
    <name evidence="4" type="ORF">DGAL_LOCUS9861</name>
</gene>
<evidence type="ECO:0000256" key="2">
    <source>
        <dbReference type="RuleBase" id="RU367088"/>
    </source>
</evidence>
<dbReference type="Pfam" id="PF13898">
    <property type="entry name" value="MINDY-3_4_CD"/>
    <property type="match status" value="1"/>
</dbReference>
<dbReference type="PANTHER" id="PTHR12473">
    <property type="entry name" value="UBIQUITIN CARBOXYL-TERMINAL HYDROLASE MINDY-4-RELATED"/>
    <property type="match status" value="1"/>
</dbReference>
<comment type="caution">
    <text evidence="4">The sequence shown here is derived from an EMBL/GenBank/DDBJ whole genome shotgun (WGS) entry which is preliminary data.</text>
</comment>
<keyword evidence="2" id="KW-0788">Thiol protease</keyword>
<protein>
    <recommendedName>
        <fullName evidence="2">Ubiquitin carboxyl-terminal hydrolase MINDY</fullName>
        <ecNumber evidence="2">3.4.19.12</ecNumber>
    </recommendedName>
</protein>
<dbReference type="InterPro" id="IPR039785">
    <property type="entry name" value="MINY3/4"/>
</dbReference>
<evidence type="ECO:0000256" key="1">
    <source>
        <dbReference type="ARBA" id="ARBA00011074"/>
    </source>
</evidence>
<comment type="catalytic activity">
    <reaction evidence="2">
        <text>Thiol-dependent hydrolysis of ester, thioester, amide, peptide and isopeptide bonds formed by the C-terminal Gly of ubiquitin (a 76-residue protein attached to proteins as an intracellular targeting signal).</text>
        <dbReference type="EC" id="3.4.19.12"/>
    </reaction>
</comment>
<feature type="domain" description="Deubiquitinating enzyme MINDY-3/4 conserved" evidence="3">
    <location>
        <begin position="45"/>
        <end position="403"/>
    </location>
</feature>
<dbReference type="GO" id="GO:0004843">
    <property type="term" value="F:cysteine-type deubiquitinase activity"/>
    <property type="evidence" value="ECO:0007669"/>
    <property type="project" value="UniProtKB-UniRule"/>
</dbReference>
<organism evidence="4 5">
    <name type="scientific">Daphnia galeata</name>
    <dbReference type="NCBI Taxonomy" id="27404"/>
    <lineage>
        <taxon>Eukaryota</taxon>
        <taxon>Metazoa</taxon>
        <taxon>Ecdysozoa</taxon>
        <taxon>Arthropoda</taxon>
        <taxon>Crustacea</taxon>
        <taxon>Branchiopoda</taxon>
        <taxon>Diplostraca</taxon>
        <taxon>Cladocera</taxon>
        <taxon>Anomopoda</taxon>
        <taxon>Daphniidae</taxon>
        <taxon>Daphnia</taxon>
    </lineage>
</organism>
<name>A0A8J2S092_9CRUS</name>
<dbReference type="SMART" id="SM01174">
    <property type="entry name" value="DUF4205"/>
    <property type="match status" value="1"/>
</dbReference>